<accession>A0A059G7R7</accession>
<dbReference type="RefSeq" id="WP_035537303.1">
    <property type="nucleotide sequence ID" value="NZ_ARYL01000010.1"/>
</dbReference>
<dbReference type="STRING" id="1280953.HOC_07897"/>
<protein>
    <recommendedName>
        <fullName evidence="1">Bacteriophage tail tape measure C-terminal domain-containing protein</fullName>
    </recommendedName>
</protein>
<evidence type="ECO:0000259" key="1">
    <source>
        <dbReference type="Pfam" id="PF09718"/>
    </source>
</evidence>
<organism evidence="2 3">
    <name type="scientific">Hyphomonas oceanitis SCH89</name>
    <dbReference type="NCBI Taxonomy" id="1280953"/>
    <lineage>
        <taxon>Bacteria</taxon>
        <taxon>Pseudomonadati</taxon>
        <taxon>Pseudomonadota</taxon>
        <taxon>Alphaproteobacteria</taxon>
        <taxon>Hyphomonadales</taxon>
        <taxon>Hyphomonadaceae</taxon>
        <taxon>Hyphomonas</taxon>
    </lineage>
</organism>
<dbReference type="PATRIC" id="fig|1280953.3.peg.1594"/>
<dbReference type="Proteomes" id="UP000024942">
    <property type="component" value="Unassembled WGS sequence"/>
</dbReference>
<dbReference type="AlphaFoldDB" id="A0A059G7R7"/>
<keyword evidence="3" id="KW-1185">Reference proteome</keyword>
<proteinExistence type="predicted"/>
<evidence type="ECO:0000313" key="3">
    <source>
        <dbReference type="Proteomes" id="UP000024942"/>
    </source>
</evidence>
<reference evidence="2 3" key="1">
    <citation type="journal article" date="2014" name="Antonie Van Leeuwenhoek">
        <title>Hyphomonas beringensis sp. nov. and Hyphomonas chukchiensis sp. nov., isolated from surface seawater of the Bering Sea and Chukchi Sea.</title>
        <authorList>
            <person name="Li C."/>
            <person name="Lai Q."/>
            <person name="Li G."/>
            <person name="Dong C."/>
            <person name="Wang J."/>
            <person name="Liao Y."/>
            <person name="Shao Z."/>
        </authorList>
    </citation>
    <scope>NUCLEOTIDE SEQUENCE [LARGE SCALE GENOMIC DNA]</scope>
    <source>
        <strain evidence="2 3">SCH89</strain>
    </source>
</reference>
<dbReference type="EMBL" id="ARYL01000010">
    <property type="protein sequence ID" value="KDA02851.1"/>
    <property type="molecule type" value="Genomic_DNA"/>
</dbReference>
<name>A0A059G7R7_9PROT</name>
<comment type="caution">
    <text evidence="2">The sequence shown here is derived from an EMBL/GenBank/DDBJ whole genome shotgun (WGS) entry which is preliminary data.</text>
</comment>
<dbReference type="eggNOG" id="ENOG5032D9M">
    <property type="taxonomic scope" value="Bacteria"/>
</dbReference>
<feature type="domain" description="Bacteriophage tail tape measure C-terminal" evidence="1">
    <location>
        <begin position="26"/>
        <end position="76"/>
    </location>
</feature>
<sequence>MAEFEDQMASAGDALTALAEGPGVAAADALAAAFGRAGTQIETVLGQAARSGELDFEKMAESILRDLARVAAEAVVALGQGGSGGQAVNLNMNFAPGTDERSAMQSRGAISATLARLVSSGGRFL</sequence>
<dbReference type="OrthoDB" id="7996304at2"/>
<dbReference type="Pfam" id="PF09718">
    <property type="entry name" value="Tape_meas_lam_C"/>
    <property type="match status" value="1"/>
</dbReference>
<evidence type="ECO:0000313" key="2">
    <source>
        <dbReference type="EMBL" id="KDA02851.1"/>
    </source>
</evidence>
<dbReference type="InterPro" id="IPR006431">
    <property type="entry name" value="Phage_tape_meas_C"/>
</dbReference>
<gene>
    <name evidence="2" type="ORF">HOC_07897</name>
</gene>